<organism evidence="6 7">
    <name type="scientific">Zygosaccharomyces bailii (strain CLIB 213 / ATCC 58445 / CBS 680 / BCRC 21525 / NBRC 1098 / NCYC 1416 / NRRL Y-2227)</name>
    <dbReference type="NCBI Taxonomy" id="1333698"/>
    <lineage>
        <taxon>Eukaryota</taxon>
        <taxon>Fungi</taxon>
        <taxon>Dikarya</taxon>
        <taxon>Ascomycota</taxon>
        <taxon>Saccharomycotina</taxon>
        <taxon>Saccharomycetes</taxon>
        <taxon>Saccharomycetales</taxon>
        <taxon>Saccharomycetaceae</taxon>
        <taxon>Zygosaccharomyces</taxon>
    </lineage>
</organism>
<dbReference type="InterPro" id="IPR012677">
    <property type="entry name" value="Nucleotide-bd_a/b_plait_sf"/>
</dbReference>
<evidence type="ECO:0000256" key="4">
    <source>
        <dbReference type="SAM" id="MobiDB-lite"/>
    </source>
</evidence>
<evidence type="ECO:0000313" key="6">
    <source>
        <dbReference type="EMBL" id="CDF87306.1"/>
    </source>
</evidence>
<dbReference type="SMART" id="SM00360">
    <property type="entry name" value="RRM"/>
    <property type="match status" value="3"/>
</dbReference>
<protein>
    <submittedName>
        <fullName evidence="6">BN860_03422g1_1</fullName>
    </submittedName>
</protein>
<dbReference type="InterPro" id="IPR000504">
    <property type="entry name" value="RRM_dom"/>
</dbReference>
<feature type="domain" description="RRM" evidence="5">
    <location>
        <begin position="148"/>
        <end position="227"/>
    </location>
</feature>
<dbReference type="CDD" id="cd12345">
    <property type="entry name" value="RRM2_SECp43_like"/>
    <property type="match status" value="1"/>
</dbReference>
<evidence type="ECO:0000256" key="2">
    <source>
        <dbReference type="ARBA" id="ARBA00022884"/>
    </source>
</evidence>
<evidence type="ECO:0000256" key="3">
    <source>
        <dbReference type="PROSITE-ProRule" id="PRU00176"/>
    </source>
</evidence>
<dbReference type="CDD" id="cd12346">
    <property type="entry name" value="RRM3_NGR1_NAM8_like"/>
    <property type="match status" value="1"/>
</dbReference>
<dbReference type="GO" id="GO:0005829">
    <property type="term" value="C:cytosol"/>
    <property type="evidence" value="ECO:0007669"/>
    <property type="project" value="TreeGrafter"/>
</dbReference>
<keyword evidence="7" id="KW-1185">Reference proteome</keyword>
<dbReference type="FunFam" id="3.30.70.330:FF:000065">
    <property type="entry name" value="mRNA binding post-transcriptional regulator"/>
    <property type="match status" value="1"/>
</dbReference>
<dbReference type="EMBL" id="HG316454">
    <property type="protein sequence ID" value="CDF87306.1"/>
    <property type="molecule type" value="Genomic_DNA"/>
</dbReference>
<keyword evidence="2 3" id="KW-0694">RNA-binding</keyword>
<dbReference type="Gene3D" id="3.30.70.330">
    <property type="match status" value="3"/>
</dbReference>
<dbReference type="GO" id="GO:0003729">
    <property type="term" value="F:mRNA binding"/>
    <property type="evidence" value="ECO:0007669"/>
    <property type="project" value="InterPro"/>
</dbReference>
<name>A0A8J2T1T9_ZYGB2</name>
<evidence type="ECO:0000256" key="1">
    <source>
        <dbReference type="ARBA" id="ARBA00022737"/>
    </source>
</evidence>
<dbReference type="AlphaFoldDB" id="A0A8J2T1T9"/>
<dbReference type="Proteomes" id="UP000019375">
    <property type="component" value="Unassembled WGS sequence"/>
</dbReference>
<dbReference type="GO" id="GO:0006376">
    <property type="term" value="P:mRNA splice site recognition"/>
    <property type="evidence" value="ECO:0007669"/>
    <property type="project" value="TreeGrafter"/>
</dbReference>
<feature type="region of interest" description="Disordered" evidence="4">
    <location>
        <begin position="1"/>
        <end position="43"/>
    </location>
</feature>
<dbReference type="Pfam" id="PF00076">
    <property type="entry name" value="RRM_1"/>
    <property type="match status" value="2"/>
</dbReference>
<proteinExistence type="predicted"/>
<dbReference type="CDD" id="cd12611">
    <property type="entry name" value="RRM1_NGR1_NAM8_like"/>
    <property type="match status" value="1"/>
</dbReference>
<dbReference type="InterPro" id="IPR050825">
    <property type="entry name" value="RBM42_RBP45_47-like"/>
</dbReference>
<gene>
    <name evidence="6" type="ORF">BN860_03422g</name>
</gene>
<dbReference type="PANTHER" id="PTHR47640:SF10">
    <property type="entry name" value="TRNA SELENOCYSTEINE 1-ASSOCIATED PROTEIN 1-RELATED"/>
    <property type="match status" value="1"/>
</dbReference>
<feature type="compositionally biased region" description="Low complexity" evidence="4">
    <location>
        <begin position="20"/>
        <end position="40"/>
    </location>
</feature>
<dbReference type="PROSITE" id="PS50102">
    <property type="entry name" value="RRM"/>
    <property type="match status" value="3"/>
</dbReference>
<sequence length="520" mass="56403">MSFNMNGSPNHYPKTGAMGSSRSFKFNSSSNGSNSPVNHSVTSVGRGSQLYMGDLDPSWDENTIRHIWASLGEQNVVIKLMWQNNANGNGTMGPRNNLGYCFVEFPSAAHASNALLKNGVQIPDFGSKRLKLNWASSSHSSAGATNEYSVFVGDLAPNVTESQLFELFIGRFNSTSHVKVVYDQVTGVSKGYAFVKFTNPAHQQRALLEMQGIFLNGRAIRVSNAGHQQSAADSKAKSTAVATNNANVMGTSQFMYPVQPQPTLNSFTDPNNTTVFVGGLSSLVTEDELRAYFQPFGTIVYVKIPVGKGCGFVQYVDRISAETAIAKMQGFPIGNSRIRLSWGRSAKQAATVQQAMINNALQQQQQQQQWQQLQQQQQPMLQQPTYGYVPTSTSTASTPLSSLYNDMSYLANGNSISPLQNSAPLPSSAKMLLPGYQSVDYFGFPPSASGFLSTANYDYMATPAQQHASPFQNQASGAVPLNNGFNQPQVAVQNNDRGFIDNKTASLDRLENGSNGFVFA</sequence>
<accession>A0A8J2T1T9</accession>
<evidence type="ECO:0000313" key="7">
    <source>
        <dbReference type="Proteomes" id="UP000019375"/>
    </source>
</evidence>
<keyword evidence="1" id="KW-0677">Repeat</keyword>
<feature type="domain" description="RRM" evidence="5">
    <location>
        <begin position="273"/>
        <end position="345"/>
    </location>
</feature>
<dbReference type="PANTHER" id="PTHR47640">
    <property type="entry name" value="TRNA SELENOCYSTEINE 1-ASSOCIATED PROTEIN 1-RELATED-RELATED"/>
    <property type="match status" value="1"/>
</dbReference>
<dbReference type="FunFam" id="3.30.70.330:FF:000803">
    <property type="entry name" value="Nam8p"/>
    <property type="match status" value="1"/>
</dbReference>
<feature type="domain" description="RRM" evidence="5">
    <location>
        <begin position="48"/>
        <end position="137"/>
    </location>
</feature>
<dbReference type="OrthoDB" id="446113at2759"/>
<evidence type="ECO:0000259" key="5">
    <source>
        <dbReference type="PROSITE" id="PS50102"/>
    </source>
</evidence>
<dbReference type="InterPro" id="IPR035979">
    <property type="entry name" value="RBD_domain_sf"/>
</dbReference>
<dbReference type="SUPFAM" id="SSF54928">
    <property type="entry name" value="RNA-binding domain, RBD"/>
    <property type="match status" value="2"/>
</dbReference>
<reference evidence="7" key="1">
    <citation type="journal article" date="2013" name="Genome Announc.">
        <title>Genome sequence of the food spoilage yeast Zygosaccharomyces bailii CLIB 213(T).</title>
        <authorList>
            <person name="Galeote V."/>
            <person name="Bigey F."/>
            <person name="Devillers H."/>
            <person name="Neuveglise C."/>
            <person name="Dequin S."/>
        </authorList>
    </citation>
    <scope>NUCLEOTIDE SEQUENCE [LARGE SCALE GENOMIC DNA]</scope>
    <source>
        <strain evidence="7">CLIB 213 / ATCC 58445 / CBS 680 / CCRC 21525 / NBRC 1098 / NCYC 1416 / NRRL Y-2227</strain>
    </source>
</reference>